<accession>A0A5J4YMR3</accession>
<dbReference type="PROSITE" id="PS51257">
    <property type="entry name" value="PROKAR_LIPOPROTEIN"/>
    <property type="match status" value="1"/>
</dbReference>
<evidence type="ECO:0000256" key="1">
    <source>
        <dbReference type="SAM" id="SignalP"/>
    </source>
</evidence>
<protein>
    <submittedName>
        <fullName evidence="2">Uncharacterized protein</fullName>
    </submittedName>
</protein>
<sequence length="402" mass="44318">MVKSIGSLVLLLVVLSACLQHRAFAQGSPMTGLGTIYAVEQRVNDKSFFQINSTASMPSISLVANMSMLEQEQALDFPYNCYGYANGLNPMIGTFNLFAPNALAYDGQARLFFVAWDDMGDTMARLCYYNLIGKNILFVSDLVENKISGAGFDQLSYEFIYLREGRQQPEGRLRMKLVTLDRATANVRQVRAIEQWRNVTSDPNAPMAPLPFTYRAGDLAIQCDRRLYASSVGTGGGFKYFFEIFPSGLHDDFSYRLIHADPPGTALTGFATADQLAFGSLGNLISQDSDRGIFSRVNTATGANGELGVEGVDFTRFFFNGMLRTFTDLASSLDCEVDLECISIEMTSQCGGDVFLMYLPDPAGTIPCSPVERLCLLPPACVEEIECVYYVPNDMVFPDQII</sequence>
<proteinExistence type="predicted"/>
<keyword evidence="3" id="KW-1185">Reference proteome</keyword>
<keyword evidence="1" id="KW-0732">Signal</keyword>
<dbReference type="AlphaFoldDB" id="A0A5J4YMR3"/>
<feature type="signal peptide" evidence="1">
    <location>
        <begin position="1"/>
        <end position="25"/>
    </location>
</feature>
<reference evidence="3" key="1">
    <citation type="journal article" date="2019" name="Nat. Commun.">
        <title>Expansion of phycobilisome linker gene families in mesophilic red algae.</title>
        <authorList>
            <person name="Lee J."/>
            <person name="Kim D."/>
            <person name="Bhattacharya D."/>
            <person name="Yoon H.S."/>
        </authorList>
    </citation>
    <scope>NUCLEOTIDE SEQUENCE [LARGE SCALE GENOMIC DNA]</scope>
    <source>
        <strain evidence="3">CCMP 1328</strain>
    </source>
</reference>
<comment type="caution">
    <text evidence="2">The sequence shown here is derived from an EMBL/GenBank/DDBJ whole genome shotgun (WGS) entry which is preliminary data.</text>
</comment>
<gene>
    <name evidence="2" type="ORF">FVE85_8435</name>
</gene>
<organism evidence="2 3">
    <name type="scientific">Porphyridium purpureum</name>
    <name type="common">Red alga</name>
    <name type="synonym">Porphyridium cruentum</name>
    <dbReference type="NCBI Taxonomy" id="35688"/>
    <lineage>
        <taxon>Eukaryota</taxon>
        <taxon>Rhodophyta</taxon>
        <taxon>Bangiophyceae</taxon>
        <taxon>Porphyridiales</taxon>
        <taxon>Porphyridiaceae</taxon>
        <taxon>Porphyridium</taxon>
    </lineage>
</organism>
<dbReference type="Proteomes" id="UP000324585">
    <property type="component" value="Unassembled WGS sequence"/>
</dbReference>
<feature type="chain" id="PRO_5023878750" evidence="1">
    <location>
        <begin position="26"/>
        <end position="402"/>
    </location>
</feature>
<evidence type="ECO:0000313" key="2">
    <source>
        <dbReference type="EMBL" id="KAA8491953.1"/>
    </source>
</evidence>
<name>A0A5J4YMR3_PORPP</name>
<evidence type="ECO:0000313" key="3">
    <source>
        <dbReference type="Proteomes" id="UP000324585"/>
    </source>
</evidence>
<dbReference type="EMBL" id="VRMN01000011">
    <property type="protein sequence ID" value="KAA8491953.1"/>
    <property type="molecule type" value="Genomic_DNA"/>
</dbReference>